<dbReference type="InterPro" id="IPR052524">
    <property type="entry name" value="MFS_Cyanate_Porter"/>
</dbReference>
<dbReference type="InterPro" id="IPR036259">
    <property type="entry name" value="MFS_trans_sf"/>
</dbReference>
<dbReference type="Gene3D" id="1.20.1250.20">
    <property type="entry name" value="MFS general substrate transporter like domains"/>
    <property type="match status" value="1"/>
</dbReference>
<keyword evidence="2" id="KW-1133">Transmembrane helix</keyword>
<dbReference type="PANTHER" id="PTHR23523">
    <property type="match status" value="1"/>
</dbReference>
<feature type="transmembrane region" description="Helical" evidence="2">
    <location>
        <begin position="116"/>
        <end position="138"/>
    </location>
</feature>
<dbReference type="Proteomes" id="UP000749311">
    <property type="component" value="Unassembled WGS sequence"/>
</dbReference>
<dbReference type="InterPro" id="IPR011701">
    <property type="entry name" value="MFS"/>
</dbReference>
<feature type="transmembrane region" description="Helical" evidence="2">
    <location>
        <begin position="181"/>
        <end position="199"/>
    </location>
</feature>
<feature type="transmembrane region" description="Helical" evidence="2">
    <location>
        <begin position="298"/>
        <end position="316"/>
    </location>
</feature>
<keyword evidence="4" id="KW-1185">Reference proteome</keyword>
<comment type="caution">
    <text evidence="3">The sequence shown here is derived from an EMBL/GenBank/DDBJ whole genome shotgun (WGS) entry which is preliminary data.</text>
</comment>
<keyword evidence="2" id="KW-0812">Transmembrane</keyword>
<dbReference type="Pfam" id="PF07690">
    <property type="entry name" value="MFS_1"/>
    <property type="match status" value="1"/>
</dbReference>
<gene>
    <name evidence="3" type="ORF">FB473_000613</name>
</gene>
<protein>
    <submittedName>
        <fullName evidence="3">CP family cyanate transporter-like MFS transporter</fullName>
    </submittedName>
</protein>
<dbReference type="PANTHER" id="PTHR23523:SF2">
    <property type="entry name" value="2-NITROIMIDAZOLE TRANSPORTER"/>
    <property type="match status" value="1"/>
</dbReference>
<feature type="transmembrane region" description="Helical" evidence="2">
    <location>
        <begin position="266"/>
        <end position="286"/>
    </location>
</feature>
<organism evidence="3 4">
    <name type="scientific">Brooklawnia cerclae</name>
    <dbReference type="NCBI Taxonomy" id="349934"/>
    <lineage>
        <taxon>Bacteria</taxon>
        <taxon>Bacillati</taxon>
        <taxon>Actinomycetota</taxon>
        <taxon>Actinomycetes</taxon>
        <taxon>Propionibacteriales</taxon>
        <taxon>Propionibacteriaceae</taxon>
        <taxon>Brooklawnia</taxon>
    </lineage>
</organism>
<dbReference type="EMBL" id="JAAMOZ010000001">
    <property type="protein sequence ID" value="NIH55968.1"/>
    <property type="molecule type" value="Genomic_DNA"/>
</dbReference>
<evidence type="ECO:0000313" key="4">
    <source>
        <dbReference type="Proteomes" id="UP000749311"/>
    </source>
</evidence>
<feature type="transmembrane region" description="Helical" evidence="2">
    <location>
        <begin position="62"/>
        <end position="81"/>
    </location>
</feature>
<feature type="transmembrane region" description="Helical" evidence="2">
    <location>
        <begin position="93"/>
        <end position="110"/>
    </location>
</feature>
<keyword evidence="2" id="KW-0472">Membrane</keyword>
<dbReference type="RefSeq" id="WP_167164730.1">
    <property type="nucleotide sequence ID" value="NZ_BAAAOO010000002.1"/>
</dbReference>
<feature type="transmembrane region" description="Helical" evidence="2">
    <location>
        <begin position="21"/>
        <end position="42"/>
    </location>
</feature>
<evidence type="ECO:0000313" key="3">
    <source>
        <dbReference type="EMBL" id="NIH55968.1"/>
    </source>
</evidence>
<feature type="region of interest" description="Disordered" evidence="1">
    <location>
        <begin position="1"/>
        <end position="21"/>
    </location>
</feature>
<evidence type="ECO:0000256" key="1">
    <source>
        <dbReference type="SAM" id="MobiDB-lite"/>
    </source>
</evidence>
<feature type="transmembrane region" description="Helical" evidence="2">
    <location>
        <begin position="233"/>
        <end position="254"/>
    </location>
</feature>
<feature type="compositionally biased region" description="Polar residues" evidence="1">
    <location>
        <begin position="1"/>
        <end position="14"/>
    </location>
</feature>
<name>A0ABX0SC52_9ACTN</name>
<proteinExistence type="predicted"/>
<sequence length="410" mass="41600">MPADTTGESRTTGDGSAPGQGGAVTGGLVPVLLVAACLRTPLSGVSPLVPRIGAQLGLSAPALGLLTTLPLLAFATVSPLAGWVSGRWGMGRTFTVFLSTLAVGILLRSAPGVGSLYTGTVLIGASIAFGNVLVPALIKRDYSASMSWLTGVYSAVMTGLAGVASGIAVPLSDALGQRWRPALAAALPLVVVALAVWIGRSRRLGETPLTVTRDDGSRGGRAAWAHLLRSPDAWAVAVFMGLQSTTFYMLLAWLPTIERNLGVSDAGAGAHLLVFQAVGVLAGLVVSRWMQQTTDHRVPAAVTGIAMVIGVAGLLARPQLLGLWIVITGLSQGSAIVVALALPGLRSQGPRQTARLAGMAQSLGYLMAAAGPTVAGWLGQSDGWDAVLIVVGALACVQAVVALPAGRHAG</sequence>
<dbReference type="SUPFAM" id="SSF103473">
    <property type="entry name" value="MFS general substrate transporter"/>
    <property type="match status" value="1"/>
</dbReference>
<accession>A0ABX0SC52</accession>
<feature type="transmembrane region" description="Helical" evidence="2">
    <location>
        <begin position="322"/>
        <end position="342"/>
    </location>
</feature>
<reference evidence="3 4" key="1">
    <citation type="submission" date="2020-02" db="EMBL/GenBank/DDBJ databases">
        <title>Sequencing the genomes of 1000 actinobacteria strains.</title>
        <authorList>
            <person name="Klenk H.-P."/>
        </authorList>
    </citation>
    <scope>NUCLEOTIDE SEQUENCE [LARGE SCALE GENOMIC DNA]</scope>
    <source>
        <strain evidence="3 4">DSM 19609</strain>
    </source>
</reference>
<feature type="transmembrane region" description="Helical" evidence="2">
    <location>
        <begin position="150"/>
        <end position="169"/>
    </location>
</feature>
<evidence type="ECO:0000256" key="2">
    <source>
        <dbReference type="SAM" id="Phobius"/>
    </source>
</evidence>
<feature type="transmembrane region" description="Helical" evidence="2">
    <location>
        <begin position="386"/>
        <end position="406"/>
    </location>
</feature>
<feature type="transmembrane region" description="Helical" evidence="2">
    <location>
        <begin position="363"/>
        <end position="380"/>
    </location>
</feature>